<dbReference type="Proteomes" id="UP001144397">
    <property type="component" value="Unassembled WGS sequence"/>
</dbReference>
<dbReference type="AlphaFoldDB" id="A0A9W6FHK5"/>
<evidence type="ECO:0000313" key="2">
    <source>
        <dbReference type="Proteomes" id="UP001144397"/>
    </source>
</evidence>
<proteinExistence type="predicted"/>
<gene>
    <name evidence="1" type="ORF">XFLAVUS301_03130</name>
</gene>
<comment type="caution">
    <text evidence="1">The sequence shown here is derived from an EMBL/GenBank/DDBJ whole genome shotgun (WGS) entry which is preliminary data.</text>
</comment>
<dbReference type="EMBL" id="BSDO01000001">
    <property type="protein sequence ID" value="GLI20639.1"/>
    <property type="molecule type" value="Genomic_DNA"/>
</dbReference>
<evidence type="ECO:0000313" key="1">
    <source>
        <dbReference type="EMBL" id="GLI20639.1"/>
    </source>
</evidence>
<organism evidence="1 2">
    <name type="scientific">Xanthobacter flavus</name>
    <dbReference type="NCBI Taxonomy" id="281"/>
    <lineage>
        <taxon>Bacteria</taxon>
        <taxon>Pseudomonadati</taxon>
        <taxon>Pseudomonadota</taxon>
        <taxon>Alphaproteobacteria</taxon>
        <taxon>Hyphomicrobiales</taxon>
        <taxon>Xanthobacteraceae</taxon>
        <taxon>Xanthobacter</taxon>
    </lineage>
</organism>
<sequence length="76" mass="7999">MDEADEIGARIEGGVEGLRRADAADLDLEAPVVASHGVNLRVPVVNLHTVEVRAAISTALAMRREGTGAPVRSRRG</sequence>
<name>A0A9W6FHK5_XANFL</name>
<protein>
    <submittedName>
        <fullName evidence="1">Uncharacterized protein</fullName>
    </submittedName>
</protein>
<reference evidence="1" key="1">
    <citation type="submission" date="2022-12" db="EMBL/GenBank/DDBJ databases">
        <title>Reference genome sequencing for broad-spectrum identification of bacterial and archaeal isolates by mass spectrometry.</title>
        <authorList>
            <person name="Sekiguchi Y."/>
            <person name="Tourlousse D.M."/>
        </authorList>
    </citation>
    <scope>NUCLEOTIDE SEQUENCE</scope>
    <source>
        <strain evidence="1">301</strain>
    </source>
</reference>
<accession>A0A9W6FHK5</accession>